<gene>
    <name evidence="1" type="ORF">MC7420_6332</name>
</gene>
<evidence type="ECO:0000313" key="1">
    <source>
        <dbReference type="EMBL" id="EDX75677.1"/>
    </source>
</evidence>
<sequence length="136" mass="16674">MILLTEQDIDIDDITRKRWERDIYNRFKEARERFPEFFPCFELRNYPVNRLYYSIHFQPLTQYAERVICHTPDFPHTEQFKPIEMLWDEGGKSELDRLFARFPTQRSLKPAKPNWVNCLWISQIPDIFKTSRICNR</sequence>
<protein>
    <submittedName>
        <fullName evidence="1">Uncharacterized protein</fullName>
    </submittedName>
</protein>
<reference evidence="1 2" key="1">
    <citation type="submission" date="2008-07" db="EMBL/GenBank/DDBJ databases">
        <authorList>
            <person name="Tandeau de Marsac N."/>
            <person name="Ferriera S."/>
            <person name="Johnson J."/>
            <person name="Kravitz S."/>
            <person name="Beeson K."/>
            <person name="Sutton G."/>
            <person name="Rogers Y.-H."/>
            <person name="Friedman R."/>
            <person name="Frazier M."/>
            <person name="Venter J.C."/>
        </authorList>
    </citation>
    <scope>NUCLEOTIDE SEQUENCE [LARGE SCALE GENOMIC DNA]</scope>
    <source>
        <strain evidence="1 2">PCC 7420</strain>
    </source>
</reference>
<dbReference type="eggNOG" id="ENOG50344CJ">
    <property type="taxonomic scope" value="Bacteria"/>
</dbReference>
<evidence type="ECO:0000313" key="2">
    <source>
        <dbReference type="Proteomes" id="UP000003835"/>
    </source>
</evidence>
<keyword evidence="2" id="KW-1185">Reference proteome</keyword>
<name>B4VQJ8_9CYAN</name>
<dbReference type="AlphaFoldDB" id="B4VQJ8"/>
<dbReference type="HOGENOM" id="CLU_1871888_0_0_3"/>
<proteinExistence type="predicted"/>
<dbReference type="Proteomes" id="UP000003835">
    <property type="component" value="Unassembled WGS sequence"/>
</dbReference>
<dbReference type="EMBL" id="DS989848">
    <property type="protein sequence ID" value="EDX75677.1"/>
    <property type="molecule type" value="Genomic_DNA"/>
</dbReference>
<accession>B4VQJ8</accession>
<organism evidence="1 2">
    <name type="scientific">Coleofasciculus chthonoplastes PCC 7420</name>
    <dbReference type="NCBI Taxonomy" id="118168"/>
    <lineage>
        <taxon>Bacteria</taxon>
        <taxon>Bacillati</taxon>
        <taxon>Cyanobacteriota</taxon>
        <taxon>Cyanophyceae</taxon>
        <taxon>Coleofasciculales</taxon>
        <taxon>Coleofasciculaceae</taxon>
        <taxon>Coleofasciculus</taxon>
    </lineage>
</organism>